<sequence>MSGIDEIFGSGSENESDEKELEEHAEMDQAEEDEEEHESNNEVEQEQGSGSDEDIVSKAPKAAAEVFGDELADLSDSDKGEQELEEQTNEMHQEEEEEEEVEEEEEEEIIDIEIPRVKTDLGNEVNFVKLPNFLSVEPKPFDPETYEDENPAKSDTLDEEGKTRVRLKVENTIRWKYEKDTDGNLMKQSNAKIVKWSDGSLSLYLGNEIFDVYKTAIQGNQNHLFVRQGNVLQGQTVFKTKLTFRPHSIDSMTHRKMTMSLVESGSRTKKVKILNELTKNPENKRLELLKQEEEKLKAASRRQNQQRRMREKSHQKGLSAKYLEDRYSDDDNAISLSEIKSKFKRGSRNESKVSIYSSSDESDRDRRLNKAKVNDYESDEDESESDYDDRRKSASKKKKKRVVNEDDDE</sequence>
<evidence type="ECO:0000313" key="3">
    <source>
        <dbReference type="Proteomes" id="UP000276133"/>
    </source>
</evidence>
<organism evidence="2 3">
    <name type="scientific">Brachionus plicatilis</name>
    <name type="common">Marine rotifer</name>
    <name type="synonym">Brachionus muelleri</name>
    <dbReference type="NCBI Taxonomy" id="10195"/>
    <lineage>
        <taxon>Eukaryota</taxon>
        <taxon>Metazoa</taxon>
        <taxon>Spiralia</taxon>
        <taxon>Gnathifera</taxon>
        <taxon>Rotifera</taxon>
        <taxon>Eurotatoria</taxon>
        <taxon>Monogononta</taxon>
        <taxon>Pseudotrocha</taxon>
        <taxon>Ploima</taxon>
        <taxon>Brachionidae</taxon>
        <taxon>Brachionus</taxon>
    </lineage>
</organism>
<dbReference type="GO" id="GO:0032968">
    <property type="term" value="P:positive regulation of transcription elongation by RNA polymerase II"/>
    <property type="evidence" value="ECO:0007669"/>
    <property type="project" value="TreeGrafter"/>
</dbReference>
<feature type="compositionally biased region" description="Basic residues" evidence="1">
    <location>
        <begin position="298"/>
        <end position="315"/>
    </location>
</feature>
<keyword evidence="3" id="KW-1185">Reference proteome</keyword>
<reference evidence="2 3" key="1">
    <citation type="journal article" date="2018" name="Sci. Rep.">
        <title>Genomic signatures of local adaptation to the degree of environmental predictability in rotifers.</title>
        <authorList>
            <person name="Franch-Gras L."/>
            <person name="Hahn C."/>
            <person name="Garcia-Roger E.M."/>
            <person name="Carmona M.J."/>
            <person name="Serra M."/>
            <person name="Gomez A."/>
        </authorList>
    </citation>
    <scope>NUCLEOTIDE SEQUENCE [LARGE SCALE GENOMIC DNA]</scope>
    <source>
        <strain evidence="2">HYR1</strain>
    </source>
</reference>
<dbReference type="InterPro" id="IPR007149">
    <property type="entry name" value="Leo1"/>
</dbReference>
<accession>A0A3M7SFQ7</accession>
<feature type="region of interest" description="Disordered" evidence="1">
    <location>
        <begin position="138"/>
        <end position="160"/>
    </location>
</feature>
<dbReference type="GO" id="GO:0006368">
    <property type="term" value="P:transcription elongation by RNA polymerase II"/>
    <property type="evidence" value="ECO:0007669"/>
    <property type="project" value="InterPro"/>
</dbReference>
<dbReference type="OrthoDB" id="20844at2759"/>
<dbReference type="AlphaFoldDB" id="A0A3M7SFQ7"/>
<evidence type="ECO:0000313" key="2">
    <source>
        <dbReference type="EMBL" id="RNA34467.1"/>
    </source>
</evidence>
<gene>
    <name evidence="2" type="ORF">BpHYR1_037442</name>
</gene>
<feature type="region of interest" description="Disordered" evidence="1">
    <location>
        <begin position="343"/>
        <end position="409"/>
    </location>
</feature>
<name>A0A3M7SFQ7_BRAPC</name>
<dbReference type="GO" id="GO:1990269">
    <property type="term" value="F:RNA polymerase II C-terminal domain phosphoserine binding"/>
    <property type="evidence" value="ECO:0007669"/>
    <property type="project" value="TreeGrafter"/>
</dbReference>
<dbReference type="PANTHER" id="PTHR23146:SF0">
    <property type="entry name" value="RNA POLYMERASE-ASSOCIATED PROTEIN LEO1"/>
    <property type="match status" value="1"/>
</dbReference>
<dbReference type="PANTHER" id="PTHR23146">
    <property type="entry name" value="LEO1 PROTEIN"/>
    <property type="match status" value="1"/>
</dbReference>
<dbReference type="EMBL" id="REGN01001474">
    <property type="protein sequence ID" value="RNA34467.1"/>
    <property type="molecule type" value="Genomic_DNA"/>
</dbReference>
<evidence type="ECO:0000256" key="1">
    <source>
        <dbReference type="SAM" id="MobiDB-lite"/>
    </source>
</evidence>
<feature type="compositionally biased region" description="Basic and acidic residues" evidence="1">
    <location>
        <begin position="361"/>
        <end position="375"/>
    </location>
</feature>
<proteinExistence type="predicted"/>
<dbReference type="Pfam" id="PF04004">
    <property type="entry name" value="Leo1"/>
    <property type="match status" value="1"/>
</dbReference>
<comment type="caution">
    <text evidence="2">The sequence shown here is derived from an EMBL/GenBank/DDBJ whole genome shotgun (WGS) entry which is preliminary data.</text>
</comment>
<dbReference type="Proteomes" id="UP000276133">
    <property type="component" value="Unassembled WGS sequence"/>
</dbReference>
<feature type="compositionally biased region" description="Acidic residues" evidence="1">
    <location>
        <begin position="83"/>
        <end position="108"/>
    </location>
</feature>
<dbReference type="STRING" id="10195.A0A3M7SFQ7"/>
<feature type="region of interest" description="Disordered" evidence="1">
    <location>
        <begin position="1"/>
        <end position="108"/>
    </location>
</feature>
<dbReference type="GO" id="GO:0016593">
    <property type="term" value="C:Cdc73/Paf1 complex"/>
    <property type="evidence" value="ECO:0007669"/>
    <property type="project" value="InterPro"/>
</dbReference>
<feature type="region of interest" description="Disordered" evidence="1">
    <location>
        <begin position="296"/>
        <end position="323"/>
    </location>
</feature>
<feature type="compositionally biased region" description="Acidic residues" evidence="1">
    <location>
        <begin position="376"/>
        <end position="387"/>
    </location>
</feature>
<feature type="compositionally biased region" description="Basic and acidic residues" evidence="1">
    <location>
        <begin position="150"/>
        <end position="160"/>
    </location>
</feature>
<feature type="compositionally biased region" description="Acidic residues" evidence="1">
    <location>
        <begin position="28"/>
        <end position="45"/>
    </location>
</feature>
<protein>
    <submittedName>
        <fullName evidence="2">RNA polymerase-associated LEO1 isoform X1</fullName>
    </submittedName>
</protein>